<feature type="region of interest" description="Disordered" evidence="5">
    <location>
        <begin position="188"/>
        <end position="213"/>
    </location>
</feature>
<dbReference type="InterPro" id="IPR011701">
    <property type="entry name" value="MFS"/>
</dbReference>
<keyword evidence="4 6" id="KW-0472">Membrane</keyword>
<gene>
    <name evidence="8" type="ORF">CANTEDRAFT_93000</name>
</gene>
<keyword evidence="2 6" id="KW-0812">Transmembrane</keyword>
<evidence type="ECO:0000313" key="9">
    <source>
        <dbReference type="Proteomes" id="UP000000707"/>
    </source>
</evidence>
<reference evidence="8 9" key="1">
    <citation type="journal article" date="2011" name="Proc. Natl. Acad. Sci. U.S.A.">
        <title>Comparative genomics of xylose-fermenting fungi for enhanced biofuel production.</title>
        <authorList>
            <person name="Wohlbach D.J."/>
            <person name="Kuo A."/>
            <person name="Sato T.K."/>
            <person name="Potts K.M."/>
            <person name="Salamov A.A."/>
            <person name="LaButti K.M."/>
            <person name="Sun H."/>
            <person name="Clum A."/>
            <person name="Pangilinan J.L."/>
            <person name="Lindquist E.A."/>
            <person name="Lucas S."/>
            <person name="Lapidus A."/>
            <person name="Jin M."/>
            <person name="Gunawan C."/>
            <person name="Balan V."/>
            <person name="Dale B.E."/>
            <person name="Jeffries T.W."/>
            <person name="Zinkel R."/>
            <person name="Barry K.W."/>
            <person name="Grigoriev I.V."/>
            <person name="Gasch A.P."/>
        </authorList>
    </citation>
    <scope>NUCLEOTIDE SEQUENCE [LARGE SCALE GENOMIC DNA]</scope>
    <source>
        <strain evidence="9">ATCC 10573 / BCRC 21748 / CBS 615 / JCM 9827 / NBRC 10315 / NRRL Y-1498 / VKM Y-70</strain>
    </source>
</reference>
<evidence type="ECO:0000256" key="2">
    <source>
        <dbReference type="ARBA" id="ARBA00022692"/>
    </source>
</evidence>
<feature type="transmembrane region" description="Helical" evidence="6">
    <location>
        <begin position="55"/>
        <end position="88"/>
    </location>
</feature>
<dbReference type="PANTHER" id="PTHR23520">
    <property type="entry name" value="TRANSPORTER, PUTATIVE (AFU_ORTHOLOGUE AFUA_3G04000)-RELATED"/>
    <property type="match status" value="1"/>
</dbReference>
<dbReference type="Gene3D" id="1.20.1250.20">
    <property type="entry name" value="MFS general substrate transporter like domains"/>
    <property type="match status" value="2"/>
</dbReference>
<dbReference type="InterPro" id="IPR005829">
    <property type="entry name" value="Sugar_transporter_CS"/>
</dbReference>
<dbReference type="HOGENOM" id="CLU_025894_2_0_1"/>
<evidence type="ECO:0000256" key="4">
    <source>
        <dbReference type="ARBA" id="ARBA00023136"/>
    </source>
</evidence>
<dbReference type="GO" id="GO:0022857">
    <property type="term" value="F:transmembrane transporter activity"/>
    <property type="evidence" value="ECO:0007669"/>
    <property type="project" value="InterPro"/>
</dbReference>
<dbReference type="Proteomes" id="UP000000707">
    <property type="component" value="Unassembled WGS sequence"/>
</dbReference>
<comment type="subcellular location">
    <subcellularLocation>
        <location evidence="1">Membrane</location>
        <topology evidence="1">Multi-pass membrane protein</topology>
    </subcellularLocation>
</comment>
<feature type="domain" description="Major facilitator superfamily (MFS) profile" evidence="7">
    <location>
        <begin position="1"/>
        <end position="395"/>
    </location>
</feature>
<dbReference type="PROSITE" id="PS00216">
    <property type="entry name" value="SUGAR_TRANSPORT_1"/>
    <property type="match status" value="1"/>
</dbReference>
<dbReference type="Pfam" id="PF07690">
    <property type="entry name" value="MFS_1"/>
    <property type="match status" value="2"/>
</dbReference>
<evidence type="ECO:0000259" key="7">
    <source>
        <dbReference type="PROSITE" id="PS50850"/>
    </source>
</evidence>
<evidence type="ECO:0000256" key="3">
    <source>
        <dbReference type="ARBA" id="ARBA00022989"/>
    </source>
</evidence>
<dbReference type="EMBL" id="GL996515">
    <property type="protein sequence ID" value="EGV64762.1"/>
    <property type="molecule type" value="Genomic_DNA"/>
</dbReference>
<dbReference type="SUPFAM" id="SSF103473">
    <property type="entry name" value="MFS general substrate transporter"/>
    <property type="match status" value="1"/>
</dbReference>
<feature type="transmembrane region" description="Helical" evidence="6">
    <location>
        <begin position="224"/>
        <end position="247"/>
    </location>
</feature>
<proteinExistence type="predicted"/>
<dbReference type="InterPro" id="IPR020846">
    <property type="entry name" value="MFS_dom"/>
</dbReference>
<evidence type="ECO:0000256" key="5">
    <source>
        <dbReference type="SAM" id="MobiDB-lite"/>
    </source>
</evidence>
<dbReference type="OrthoDB" id="10027823at2759"/>
<dbReference type="GO" id="GO:0000329">
    <property type="term" value="C:fungal-type vacuole membrane"/>
    <property type="evidence" value="ECO:0007669"/>
    <property type="project" value="TreeGrafter"/>
</dbReference>
<dbReference type="eggNOG" id="ENOG502QTZH">
    <property type="taxonomic scope" value="Eukaryota"/>
</dbReference>
<protein>
    <submittedName>
        <fullName evidence="8">MFS general substrate transporter</fullName>
    </submittedName>
</protein>
<dbReference type="PANTHER" id="PTHR23520:SF2">
    <property type="entry name" value="ABR173CP"/>
    <property type="match status" value="1"/>
</dbReference>
<keyword evidence="3 6" id="KW-1133">Transmembrane helix</keyword>
<evidence type="ECO:0000313" key="8">
    <source>
        <dbReference type="EMBL" id="EGV64762.1"/>
    </source>
</evidence>
<evidence type="ECO:0000256" key="1">
    <source>
        <dbReference type="ARBA" id="ARBA00004141"/>
    </source>
</evidence>
<accession>G3B2U2</accession>
<feature type="transmembrane region" description="Helical" evidence="6">
    <location>
        <begin position="20"/>
        <end position="43"/>
    </location>
</feature>
<dbReference type="PROSITE" id="PS50850">
    <property type="entry name" value="MFS"/>
    <property type="match status" value="1"/>
</dbReference>
<dbReference type="AlphaFoldDB" id="G3B2U2"/>
<name>G3B2U2_CANTC</name>
<feature type="transmembrane region" description="Helical" evidence="6">
    <location>
        <begin position="298"/>
        <end position="320"/>
    </location>
</feature>
<feature type="transmembrane region" description="Helical" evidence="6">
    <location>
        <begin position="156"/>
        <end position="175"/>
    </location>
</feature>
<feature type="transmembrane region" description="Helical" evidence="6">
    <location>
        <begin position="373"/>
        <end position="392"/>
    </location>
</feature>
<dbReference type="InterPro" id="IPR036259">
    <property type="entry name" value="MFS_trans_sf"/>
</dbReference>
<evidence type="ECO:0000256" key="6">
    <source>
        <dbReference type="SAM" id="Phobius"/>
    </source>
</evidence>
<feature type="transmembrane region" description="Helical" evidence="6">
    <location>
        <begin position="253"/>
        <end position="278"/>
    </location>
</feature>
<organism evidence="9">
    <name type="scientific">Candida tenuis (strain ATCC 10573 / BCRC 21748 / CBS 615 / JCM 9827 / NBRC 10315 / NRRL Y-1498 / VKM Y-70)</name>
    <name type="common">Yeast</name>
    <name type="synonym">Yamadazyma tenuis</name>
    <dbReference type="NCBI Taxonomy" id="590646"/>
    <lineage>
        <taxon>Eukaryota</taxon>
        <taxon>Fungi</taxon>
        <taxon>Dikarya</taxon>
        <taxon>Ascomycota</taxon>
        <taxon>Saccharomycotina</taxon>
        <taxon>Pichiomycetes</taxon>
        <taxon>Debaryomycetaceae</taxon>
        <taxon>Yamadazyma</taxon>
    </lineage>
</organism>
<keyword evidence="9" id="KW-1185">Reference proteome</keyword>
<sequence length="395" mass="42722">MFSFGVTNQVMVLFLEEIGIEAADIGTFMTLTLVGDVSISYFLSWNADKIGRRAVLVAATVMMFGAGMVFATQSGFWVLLVAAIVGVISPSGDETGPFKTIEEASIAHLTPHNHRPEVFAFHGMFSTVGNAVGSLAGGLIVDFLNLTLEWDLISCYRAVFVAYALVAVAKFFLMVNLSERCEVRNGSEQSRLIENGSDESSEPSESHDAGSVDAGSTASVASRLLLVFFLDSLGYGFMPASWIVYYYKSMFGITATLLGALFFFTSLSNTVTTIPSAFLAKRFGPVRAILMTQAPSSVIFMLIAGCTNFTVAAGLLFIYYSTTAMDVVPRQILITSVVKKEALTRVMGTVNTVKTFARCVGPTFTGWFAANRMLNWCFVISGVFTLMCDGVLGRF</sequence>